<organism evidence="2 3">
    <name type="scientific">Streptomyces davaonensis (strain DSM 101723 / JCM 4913 / KCC S-0913 / 768)</name>
    <dbReference type="NCBI Taxonomy" id="1214101"/>
    <lineage>
        <taxon>Bacteria</taxon>
        <taxon>Bacillati</taxon>
        <taxon>Actinomycetota</taxon>
        <taxon>Actinomycetes</taxon>
        <taxon>Kitasatosporales</taxon>
        <taxon>Streptomycetaceae</taxon>
        <taxon>Streptomyces</taxon>
    </lineage>
</organism>
<dbReference type="HOGENOM" id="CLU_013797_1_0_11"/>
<dbReference type="PATRIC" id="fig|1214101.3.peg.1824"/>
<protein>
    <submittedName>
        <fullName evidence="2">Adenylyl cyclase class-3/4/guanylyl cyclase</fullName>
    </submittedName>
</protein>
<accession>K4QTC8</accession>
<sequence>MPSTPPNSPASEPSGLRRRAVLGAAAAAPVLASLSGTASAAPATDRAKPRKLKGGGDLGANVIVFDPATPGIQARLDEVFAQQESAQFGTGRYQLLFKPGTYNGLNAQIGFYTSISGLGLSPDDTTINGDVTVDAGWFDGNATQNFWRSAENLAVVPVSGTNRWAVAQAAPFRRMHVRGGLNLAPSGYGWASGGYIADSRIDGTVGPYSQQQWYTRDSSVGGWTNAVWNMVFSGVEGAPAQGFPNPPYTTLDATPRSREKPFLYLDGDDYRVFLPALRTDARGVTWGNGTPRGTSLPLERFYVAKPGDSAATLNQALDQGLHLLLTPGIYHVDQPVRVKRAGTVVLGLGYATLIPDNGVTALKVADVDGVRLAGFLIDAGPVNSPVLLEVGPNGAARNHSADPITVQDVFIRIGGAGPGKATTSMVVNARHTIVDHTWVWRADHGDGVGWETNRADYGVVVNGADVLATGLFVEHFNKYDVQWNGERGRTVFFQNEKAYDAPDQAAIQNGSVKGYAAYKVGDQVTAHEGWGMGSYCYYNVNPSIVQHHGFAAPERPGVKFHGLLVVSLSGNGQYECVINDTGAPTSGTSTVPSTVVSYP</sequence>
<evidence type="ECO:0000313" key="3">
    <source>
        <dbReference type="Proteomes" id="UP000008043"/>
    </source>
</evidence>
<reference evidence="2 3" key="1">
    <citation type="journal article" date="2012" name="J. Bacteriol.">
        <title>Genome sequence of the bacterium Streptomyces davawensis JCM 4913 and heterologous production of the unique antibiotic roseoflavin.</title>
        <authorList>
            <person name="Jankowitsch F."/>
            <person name="Schwarz J."/>
            <person name="Ruckert C."/>
            <person name="Gust B."/>
            <person name="Szczepanowski R."/>
            <person name="Blom J."/>
            <person name="Pelzer S."/>
            <person name="Kalinowski J."/>
            <person name="Mack M."/>
        </authorList>
    </citation>
    <scope>NUCLEOTIDE SEQUENCE [LARGE SCALE GENOMIC DNA]</scope>
    <source>
        <strain evidence="3">DSM 101723 / JCM 4913 / KCC S-0913 / 768</strain>
    </source>
</reference>
<dbReference type="Proteomes" id="UP000008043">
    <property type="component" value="Chromosome"/>
</dbReference>
<evidence type="ECO:0000256" key="1">
    <source>
        <dbReference type="SAM" id="SignalP"/>
    </source>
</evidence>
<dbReference type="AlphaFoldDB" id="K4QTC8"/>
<dbReference type="RefSeq" id="WP_015656570.1">
    <property type="nucleotide sequence ID" value="NC_020504.1"/>
</dbReference>
<feature type="signal peptide" evidence="1">
    <location>
        <begin position="1"/>
        <end position="40"/>
    </location>
</feature>
<dbReference type="STRING" id="1214101.BN159_1797"/>
<evidence type="ECO:0000313" key="2">
    <source>
        <dbReference type="EMBL" id="CCK26176.1"/>
    </source>
</evidence>
<dbReference type="PROSITE" id="PS51318">
    <property type="entry name" value="TAT"/>
    <property type="match status" value="1"/>
</dbReference>
<dbReference type="Gene3D" id="2.160.20.10">
    <property type="entry name" value="Single-stranded right-handed beta-helix, Pectin lyase-like"/>
    <property type="match status" value="1"/>
</dbReference>
<dbReference type="InterPro" id="IPR012334">
    <property type="entry name" value="Pectin_lyas_fold"/>
</dbReference>
<dbReference type="CDD" id="cd23669">
    <property type="entry name" value="GH55_SacteLam55A-like"/>
    <property type="match status" value="1"/>
</dbReference>
<dbReference type="OrthoDB" id="2479530at2"/>
<dbReference type="InterPro" id="IPR006311">
    <property type="entry name" value="TAT_signal"/>
</dbReference>
<dbReference type="KEGG" id="sdv:BN159_1797"/>
<name>K4QTC8_STRDJ</name>
<feature type="chain" id="PRO_5003879524" evidence="1">
    <location>
        <begin position="41"/>
        <end position="599"/>
    </location>
</feature>
<dbReference type="EMBL" id="HE971709">
    <property type="protein sequence ID" value="CCK26176.1"/>
    <property type="molecule type" value="Genomic_DNA"/>
</dbReference>
<gene>
    <name evidence="2" type="ORF">BN159_1797</name>
</gene>
<keyword evidence="3" id="KW-1185">Reference proteome</keyword>
<proteinExistence type="predicted"/>
<dbReference type="InterPro" id="IPR059186">
    <property type="entry name" value="SACTE_4363"/>
</dbReference>
<dbReference type="SUPFAM" id="SSF51126">
    <property type="entry name" value="Pectin lyase-like"/>
    <property type="match status" value="1"/>
</dbReference>
<dbReference type="eggNOG" id="ENOG502Z7WW">
    <property type="taxonomic scope" value="Bacteria"/>
</dbReference>
<keyword evidence="1" id="KW-0732">Signal</keyword>
<dbReference type="InterPro" id="IPR011050">
    <property type="entry name" value="Pectin_lyase_fold/virulence"/>
</dbReference>